<evidence type="ECO:0000313" key="2">
    <source>
        <dbReference type="Proteomes" id="UP001141253"/>
    </source>
</evidence>
<reference evidence="1" key="1">
    <citation type="submission" date="2022-10" db="EMBL/GenBank/DDBJ databases">
        <authorList>
            <person name="Hyden B.L."/>
            <person name="Feng K."/>
            <person name="Yates T."/>
            <person name="Jawdy S."/>
            <person name="Smart L.B."/>
            <person name="Muchero W."/>
        </authorList>
    </citation>
    <scope>NUCLEOTIDE SEQUENCE</scope>
    <source>
        <tissue evidence="1">Shoot tip</tissue>
    </source>
</reference>
<protein>
    <submittedName>
        <fullName evidence="1">Uncharacterized protein</fullName>
    </submittedName>
</protein>
<dbReference type="Proteomes" id="UP001141253">
    <property type="component" value="Chromosome 14"/>
</dbReference>
<reference evidence="1" key="2">
    <citation type="journal article" date="2023" name="Int. J. Mol. Sci.">
        <title>De Novo Assembly and Annotation of 11 Diverse Shrub Willow (Salix) Genomes Reveals Novel Gene Organization in Sex-Linked Regions.</title>
        <authorList>
            <person name="Hyden B."/>
            <person name="Feng K."/>
            <person name="Yates T.B."/>
            <person name="Jawdy S."/>
            <person name="Cereghino C."/>
            <person name="Smart L.B."/>
            <person name="Muchero W."/>
        </authorList>
    </citation>
    <scope>NUCLEOTIDE SEQUENCE</scope>
    <source>
        <tissue evidence="1">Shoot tip</tissue>
    </source>
</reference>
<name>A0ABQ9A5X3_9ROSI</name>
<gene>
    <name evidence="1" type="ORF">OIU77_009728</name>
</gene>
<comment type="caution">
    <text evidence="1">The sequence shown here is derived from an EMBL/GenBank/DDBJ whole genome shotgun (WGS) entry which is preliminary data.</text>
</comment>
<dbReference type="EMBL" id="JAPFFI010000022">
    <property type="protein sequence ID" value="KAJ6327907.1"/>
    <property type="molecule type" value="Genomic_DNA"/>
</dbReference>
<sequence>MTHGTSQTTSKEYRHLSKLNLRLVKRMTRFGFTTHLCKGNYKLWTELEGILKEKTASYVATSEKLMTTFSSSVATPATFGGKLTIKPS</sequence>
<keyword evidence="2" id="KW-1185">Reference proteome</keyword>
<accession>A0ABQ9A5X3</accession>
<evidence type="ECO:0000313" key="1">
    <source>
        <dbReference type="EMBL" id="KAJ6327907.1"/>
    </source>
</evidence>
<organism evidence="1 2">
    <name type="scientific">Salix suchowensis</name>
    <dbReference type="NCBI Taxonomy" id="1278906"/>
    <lineage>
        <taxon>Eukaryota</taxon>
        <taxon>Viridiplantae</taxon>
        <taxon>Streptophyta</taxon>
        <taxon>Embryophyta</taxon>
        <taxon>Tracheophyta</taxon>
        <taxon>Spermatophyta</taxon>
        <taxon>Magnoliopsida</taxon>
        <taxon>eudicotyledons</taxon>
        <taxon>Gunneridae</taxon>
        <taxon>Pentapetalae</taxon>
        <taxon>rosids</taxon>
        <taxon>fabids</taxon>
        <taxon>Malpighiales</taxon>
        <taxon>Salicaceae</taxon>
        <taxon>Saliceae</taxon>
        <taxon>Salix</taxon>
    </lineage>
</organism>
<proteinExistence type="predicted"/>